<dbReference type="RefSeq" id="XP_046596616.1">
    <property type="nucleotide sequence ID" value="XM_046740660.1"/>
</dbReference>
<reference evidence="10" key="1">
    <citation type="submission" date="2025-08" db="UniProtKB">
        <authorList>
            <consortium name="RefSeq"/>
        </authorList>
    </citation>
    <scope>IDENTIFICATION</scope>
    <source>
        <tissue evidence="10">Thorax and Abdomen</tissue>
    </source>
</reference>
<comment type="subcellular location">
    <subcellularLocation>
        <location evidence="1">Cell membrane</location>
        <topology evidence="1">Multi-pass membrane protein</topology>
    </subcellularLocation>
</comment>
<sequence length="239" mass="27462">MKIIVSRIQLVIADIILSDLIRQIRIRFQRINNALYEMGNIVDASVLMLSRFSLIGGRDRKLMGLMNRPRLMKSQVEKILADVNFLWQMHKSFCDIATDLNCAFWPHLVCTLLVTVPLCMQNAFVLAVTKFTQYENDLNRYIIIAFHFSAFVQIIVKSWLIVSSCDDLAAEANKFGIMLHRIDISDAGFNRQLRELSVKQCQNKFTMSAGGLFSINIPFITYIFCPVTAYTVFVYQLNN</sequence>
<dbReference type="Proteomes" id="UP000829291">
    <property type="component" value="Chromosome 1"/>
</dbReference>
<keyword evidence="6" id="KW-0675">Receptor</keyword>
<evidence type="ECO:0000313" key="10">
    <source>
        <dbReference type="RefSeq" id="XP_046596616.1"/>
    </source>
</evidence>
<name>A0ABM3G8M4_NEOLC</name>
<evidence type="ECO:0000256" key="7">
    <source>
        <dbReference type="ARBA" id="ARBA00023224"/>
    </source>
</evidence>
<evidence type="ECO:0000256" key="4">
    <source>
        <dbReference type="ARBA" id="ARBA00022989"/>
    </source>
</evidence>
<dbReference type="InterPro" id="IPR013604">
    <property type="entry name" value="7TM_chemorcpt"/>
</dbReference>
<dbReference type="Pfam" id="PF08395">
    <property type="entry name" value="7tm_7"/>
    <property type="match status" value="1"/>
</dbReference>
<keyword evidence="3 8" id="KW-0812">Transmembrane</keyword>
<gene>
    <name evidence="10" type="primary">LOC124294622</name>
</gene>
<keyword evidence="5 8" id="KW-0472">Membrane</keyword>
<accession>A0ABM3G8M4</accession>
<evidence type="ECO:0000256" key="6">
    <source>
        <dbReference type="ARBA" id="ARBA00023170"/>
    </source>
</evidence>
<keyword evidence="2" id="KW-1003">Cell membrane</keyword>
<feature type="transmembrane region" description="Helical" evidence="8">
    <location>
        <begin position="141"/>
        <end position="162"/>
    </location>
</feature>
<evidence type="ECO:0000256" key="3">
    <source>
        <dbReference type="ARBA" id="ARBA00022692"/>
    </source>
</evidence>
<evidence type="ECO:0000256" key="1">
    <source>
        <dbReference type="ARBA" id="ARBA00004651"/>
    </source>
</evidence>
<feature type="transmembrane region" description="Helical" evidence="8">
    <location>
        <begin position="213"/>
        <end position="235"/>
    </location>
</feature>
<evidence type="ECO:0000256" key="8">
    <source>
        <dbReference type="SAM" id="Phobius"/>
    </source>
</evidence>
<dbReference type="PANTHER" id="PTHR21143:SF133">
    <property type="entry name" value="GUSTATORY AND PHEROMONE RECEPTOR 32A-RELATED"/>
    <property type="match status" value="1"/>
</dbReference>
<evidence type="ECO:0000313" key="9">
    <source>
        <dbReference type="Proteomes" id="UP000829291"/>
    </source>
</evidence>
<evidence type="ECO:0000256" key="5">
    <source>
        <dbReference type="ARBA" id="ARBA00023136"/>
    </source>
</evidence>
<keyword evidence="7" id="KW-0807">Transducer</keyword>
<keyword evidence="9" id="KW-1185">Reference proteome</keyword>
<keyword evidence="4 8" id="KW-1133">Transmembrane helix</keyword>
<protein>
    <submittedName>
        <fullName evidence="10">Uncharacterized protein LOC124294622 isoform X1</fullName>
    </submittedName>
</protein>
<dbReference type="GeneID" id="124294622"/>
<organism evidence="9 10">
    <name type="scientific">Neodiprion lecontei</name>
    <name type="common">Redheaded pine sawfly</name>
    <dbReference type="NCBI Taxonomy" id="441921"/>
    <lineage>
        <taxon>Eukaryota</taxon>
        <taxon>Metazoa</taxon>
        <taxon>Ecdysozoa</taxon>
        <taxon>Arthropoda</taxon>
        <taxon>Hexapoda</taxon>
        <taxon>Insecta</taxon>
        <taxon>Pterygota</taxon>
        <taxon>Neoptera</taxon>
        <taxon>Endopterygota</taxon>
        <taxon>Hymenoptera</taxon>
        <taxon>Tenthredinoidea</taxon>
        <taxon>Diprionidae</taxon>
        <taxon>Diprioninae</taxon>
        <taxon>Neodiprion</taxon>
    </lineage>
</organism>
<feature type="transmembrane region" description="Helical" evidence="8">
    <location>
        <begin position="104"/>
        <end position="129"/>
    </location>
</feature>
<dbReference type="PANTHER" id="PTHR21143">
    <property type="entry name" value="INVERTEBRATE GUSTATORY RECEPTOR"/>
    <property type="match status" value="1"/>
</dbReference>
<proteinExistence type="predicted"/>
<evidence type="ECO:0000256" key="2">
    <source>
        <dbReference type="ARBA" id="ARBA00022475"/>
    </source>
</evidence>